<feature type="transmembrane region" description="Helical" evidence="2">
    <location>
        <begin position="167"/>
        <end position="186"/>
    </location>
</feature>
<feature type="region of interest" description="Disordered" evidence="1">
    <location>
        <begin position="38"/>
        <end position="114"/>
    </location>
</feature>
<comment type="caution">
    <text evidence="5">The sequence shown here is derived from an EMBL/GenBank/DDBJ whole genome shotgun (WGS) entry which is preliminary data.</text>
</comment>
<gene>
    <name evidence="5" type="ORF">R53530_LOCUS1445</name>
</gene>
<evidence type="ECO:0000313" key="5">
    <source>
        <dbReference type="EMBL" id="CAI3944651.1"/>
    </source>
</evidence>
<keyword evidence="2" id="KW-0812">Transmembrane</keyword>
<dbReference type="Proteomes" id="UP001154255">
    <property type="component" value="Unassembled WGS sequence"/>
</dbReference>
<evidence type="ECO:0000256" key="2">
    <source>
        <dbReference type="SAM" id="Phobius"/>
    </source>
</evidence>
<accession>A0A9W4XDD3</accession>
<feature type="region of interest" description="Disordered" evidence="1">
    <location>
        <begin position="137"/>
        <end position="164"/>
    </location>
</feature>
<feature type="signal peptide" evidence="3">
    <location>
        <begin position="1"/>
        <end position="29"/>
    </location>
</feature>
<feature type="domain" description="Tim44-like" evidence="4">
    <location>
        <begin position="216"/>
        <end position="360"/>
    </location>
</feature>
<feature type="chain" id="PRO_5040948698" evidence="3">
    <location>
        <begin position="30"/>
        <end position="362"/>
    </location>
</feature>
<evidence type="ECO:0000256" key="1">
    <source>
        <dbReference type="SAM" id="MobiDB-lite"/>
    </source>
</evidence>
<dbReference type="SUPFAM" id="SSF54427">
    <property type="entry name" value="NTF2-like"/>
    <property type="match status" value="1"/>
</dbReference>
<keyword evidence="2" id="KW-1133">Transmembrane helix</keyword>
<dbReference type="Pfam" id="PF04280">
    <property type="entry name" value="Tim44"/>
    <property type="match status" value="1"/>
</dbReference>
<evidence type="ECO:0000259" key="4">
    <source>
        <dbReference type="SMART" id="SM00978"/>
    </source>
</evidence>
<dbReference type="InterPro" id="IPR032710">
    <property type="entry name" value="NTF2-like_dom_sf"/>
</dbReference>
<feature type="compositionally biased region" description="Low complexity" evidence="1">
    <location>
        <begin position="149"/>
        <end position="163"/>
    </location>
</feature>
<sequence>MKEMNRTTFNSRTLLCLLSFTLVAPSVLVDLIPQAEARAGRGSSMGSRGSRTYSAPSYTRSSPMGAQPMQRTMTRPPATAPSSSNSMSGGAPGMAGGAMNRPAQQQAPASGGMSNFTKGLIGGAVGAAGYHMLTGSKESNAQQPTNPDQQGQAQNGQQAPQQKQGGGFMSLLTRLIIIGLVVWLVMRFIRRRRAAGTNNNNMAANTMSAASRVNPSMNSNPQPVQQTNIQLQQEDYVTFQQRLLEVQDAWNRQDLNSLQKITTPEMIAYFNEQLTDLSSQGLHNSTSNVQFVQGDLSEAWAEGNREYATVSMRYSLIDITTDNTGRVVDGNPNQPVNITELWTFVRATNNKWWLLSAIQQTN</sequence>
<name>A0A9W4XDD3_9PROT</name>
<organism evidence="5 6">
    <name type="scientific">Commensalibacter communis</name>
    <dbReference type="NCBI Taxonomy" id="2972786"/>
    <lineage>
        <taxon>Bacteria</taxon>
        <taxon>Pseudomonadati</taxon>
        <taxon>Pseudomonadota</taxon>
        <taxon>Alphaproteobacteria</taxon>
        <taxon>Acetobacterales</taxon>
        <taxon>Acetobacteraceae</taxon>
    </lineage>
</organism>
<feature type="compositionally biased region" description="Polar residues" evidence="1">
    <location>
        <begin position="52"/>
        <end position="64"/>
    </location>
</feature>
<feature type="compositionally biased region" description="Low complexity" evidence="1">
    <location>
        <begin position="71"/>
        <end position="89"/>
    </location>
</feature>
<feature type="compositionally biased region" description="Polar residues" evidence="1">
    <location>
        <begin position="137"/>
        <end position="148"/>
    </location>
</feature>
<reference evidence="5" key="1">
    <citation type="submission" date="2022-10" db="EMBL/GenBank/DDBJ databases">
        <authorList>
            <person name="Botero Cardona J."/>
        </authorList>
    </citation>
    <scope>NUCLEOTIDE SEQUENCE</scope>
    <source>
        <strain evidence="5">LMG 31819</strain>
    </source>
</reference>
<protein>
    <submittedName>
        <fullName evidence="5">Tim44 family (Tim44)</fullName>
    </submittedName>
</protein>
<keyword evidence="3" id="KW-0732">Signal</keyword>
<feature type="compositionally biased region" description="Low complexity" evidence="1">
    <location>
        <begin position="40"/>
        <end position="51"/>
    </location>
</feature>
<dbReference type="InterPro" id="IPR007379">
    <property type="entry name" value="Tim44-like_dom"/>
</dbReference>
<keyword evidence="2" id="KW-0472">Membrane</keyword>
<dbReference type="SMART" id="SM00978">
    <property type="entry name" value="Tim44"/>
    <property type="match status" value="1"/>
</dbReference>
<evidence type="ECO:0000313" key="6">
    <source>
        <dbReference type="Proteomes" id="UP001154255"/>
    </source>
</evidence>
<dbReference type="Gene3D" id="3.10.450.240">
    <property type="match status" value="1"/>
</dbReference>
<dbReference type="AlphaFoldDB" id="A0A9W4XDD3"/>
<dbReference type="PANTHER" id="PTHR41542:SF1">
    <property type="entry name" value="BLL5807 PROTEIN"/>
    <property type="match status" value="1"/>
</dbReference>
<evidence type="ECO:0000256" key="3">
    <source>
        <dbReference type="SAM" id="SignalP"/>
    </source>
</evidence>
<proteinExistence type="predicted"/>
<dbReference type="PANTHER" id="PTHR41542">
    <property type="entry name" value="BLL5807 PROTEIN"/>
    <property type="match status" value="1"/>
</dbReference>
<feature type="compositionally biased region" description="Polar residues" evidence="1">
    <location>
        <begin position="103"/>
        <end position="114"/>
    </location>
</feature>
<dbReference type="EMBL" id="CAMXCM010000003">
    <property type="protein sequence ID" value="CAI3944651.1"/>
    <property type="molecule type" value="Genomic_DNA"/>
</dbReference>